<comment type="caution">
    <text evidence="1">The sequence shown here is derived from an EMBL/GenBank/DDBJ whole genome shotgun (WGS) entry which is preliminary data.</text>
</comment>
<protein>
    <submittedName>
        <fullName evidence="1">Uncharacterized protein</fullName>
    </submittedName>
</protein>
<dbReference type="Proteomes" id="UP001060085">
    <property type="component" value="Linkage Group LG08"/>
</dbReference>
<sequence length="127" mass="14846">MLRLEIQSLSTLVQNGKAIKSYQCSLLRLLKVAFAQLYSMLMQMYMFLDIHRSMLSLLRRLRNYGVSILGSSTYPTYIITVNLNVKTTGLDGPLTLFNYQDGVGREEIRRVQFWWKIQWPSTECRSQ</sequence>
<accession>A0ACB9ZMD2</accession>
<proteinExistence type="predicted"/>
<name>A0ACB9ZMD2_CATRO</name>
<keyword evidence="2" id="KW-1185">Reference proteome</keyword>
<reference evidence="2" key="1">
    <citation type="journal article" date="2023" name="Nat. Plants">
        <title>Single-cell RNA sequencing provides a high-resolution roadmap for understanding the multicellular compartmentation of specialized metabolism.</title>
        <authorList>
            <person name="Sun S."/>
            <person name="Shen X."/>
            <person name="Li Y."/>
            <person name="Li Y."/>
            <person name="Wang S."/>
            <person name="Li R."/>
            <person name="Zhang H."/>
            <person name="Shen G."/>
            <person name="Guo B."/>
            <person name="Wei J."/>
            <person name="Xu J."/>
            <person name="St-Pierre B."/>
            <person name="Chen S."/>
            <person name="Sun C."/>
        </authorList>
    </citation>
    <scope>NUCLEOTIDE SEQUENCE [LARGE SCALE GENOMIC DNA]</scope>
</reference>
<gene>
    <name evidence="1" type="ORF">M9H77_34092</name>
</gene>
<dbReference type="EMBL" id="CM044708">
    <property type="protein sequence ID" value="KAI5648087.1"/>
    <property type="molecule type" value="Genomic_DNA"/>
</dbReference>
<evidence type="ECO:0000313" key="1">
    <source>
        <dbReference type="EMBL" id="KAI5648087.1"/>
    </source>
</evidence>
<organism evidence="1 2">
    <name type="scientific">Catharanthus roseus</name>
    <name type="common">Madagascar periwinkle</name>
    <name type="synonym">Vinca rosea</name>
    <dbReference type="NCBI Taxonomy" id="4058"/>
    <lineage>
        <taxon>Eukaryota</taxon>
        <taxon>Viridiplantae</taxon>
        <taxon>Streptophyta</taxon>
        <taxon>Embryophyta</taxon>
        <taxon>Tracheophyta</taxon>
        <taxon>Spermatophyta</taxon>
        <taxon>Magnoliopsida</taxon>
        <taxon>eudicotyledons</taxon>
        <taxon>Gunneridae</taxon>
        <taxon>Pentapetalae</taxon>
        <taxon>asterids</taxon>
        <taxon>lamiids</taxon>
        <taxon>Gentianales</taxon>
        <taxon>Apocynaceae</taxon>
        <taxon>Rauvolfioideae</taxon>
        <taxon>Vinceae</taxon>
        <taxon>Catharanthinae</taxon>
        <taxon>Catharanthus</taxon>
    </lineage>
</organism>
<evidence type="ECO:0000313" key="2">
    <source>
        <dbReference type="Proteomes" id="UP001060085"/>
    </source>
</evidence>